<dbReference type="SUPFAM" id="SSF47203">
    <property type="entry name" value="Acyl-CoA dehydrogenase C-terminal domain-like"/>
    <property type="match status" value="1"/>
</dbReference>
<keyword evidence="4" id="KW-0274">FAD</keyword>
<feature type="domain" description="Acyl-CoA dehydrogenase/oxidase N-terminal" evidence="7">
    <location>
        <begin position="6"/>
        <end position="80"/>
    </location>
</feature>
<proteinExistence type="inferred from homology"/>
<dbReference type="KEGG" id="swi:Swit_1992"/>
<comment type="cofactor">
    <cofactor evidence="1">
        <name>FAD</name>
        <dbReference type="ChEBI" id="CHEBI:57692"/>
    </cofactor>
</comment>
<dbReference type="InterPro" id="IPR046373">
    <property type="entry name" value="Acyl-CoA_Oxase/DH_mid-dom_sf"/>
</dbReference>
<evidence type="ECO:0000256" key="1">
    <source>
        <dbReference type="ARBA" id="ARBA00001974"/>
    </source>
</evidence>
<dbReference type="InterPro" id="IPR013786">
    <property type="entry name" value="AcylCoA_DH/ox_N"/>
</dbReference>
<dbReference type="InterPro" id="IPR009075">
    <property type="entry name" value="AcylCo_DH/oxidase_C"/>
</dbReference>
<dbReference type="GO" id="GO:0050660">
    <property type="term" value="F:flavin adenine dinucleotide binding"/>
    <property type="evidence" value="ECO:0007669"/>
    <property type="project" value="InterPro"/>
</dbReference>
<dbReference type="EMBL" id="CP000699">
    <property type="protein sequence ID" value="ABQ68352.1"/>
    <property type="molecule type" value="Genomic_DNA"/>
</dbReference>
<dbReference type="AlphaFoldDB" id="A0A9J9HBB5"/>
<evidence type="ECO:0000256" key="3">
    <source>
        <dbReference type="ARBA" id="ARBA00022630"/>
    </source>
</evidence>
<feature type="domain" description="Acyl-CoA dehydrogenase/oxidase C-terminal" evidence="6">
    <location>
        <begin position="226"/>
        <end position="357"/>
    </location>
</feature>
<dbReference type="InterPro" id="IPR009100">
    <property type="entry name" value="AcylCoA_DH/oxidase_NM_dom_sf"/>
</dbReference>
<dbReference type="GO" id="GO:0003995">
    <property type="term" value="F:acyl-CoA dehydrogenase activity"/>
    <property type="evidence" value="ECO:0007669"/>
    <property type="project" value="TreeGrafter"/>
</dbReference>
<evidence type="ECO:0000256" key="5">
    <source>
        <dbReference type="ARBA" id="ARBA00023002"/>
    </source>
</evidence>
<reference evidence="8 9" key="1">
    <citation type="journal article" date="2010" name="J. Bacteriol.">
        <title>Genome sequence of the dioxin-mineralizing bacterium Sphingomonas wittichii RW1.</title>
        <authorList>
            <person name="Miller T.R."/>
            <person name="Delcher A.L."/>
            <person name="Salzberg S.L."/>
            <person name="Saunders E."/>
            <person name="Detter J.C."/>
            <person name="Halden R.U."/>
        </authorList>
    </citation>
    <scope>NUCLEOTIDE SEQUENCE [LARGE SCALE GENOMIC DNA]</scope>
    <source>
        <strain evidence="9">DSM 6014 / CCUG 31198 / JCM 15750 / NBRC 105917 / EY 4224 / RW1</strain>
    </source>
</reference>
<evidence type="ECO:0000259" key="6">
    <source>
        <dbReference type="Pfam" id="PF00441"/>
    </source>
</evidence>
<dbReference type="InterPro" id="IPR036250">
    <property type="entry name" value="AcylCo_DH-like_C"/>
</dbReference>
<name>A0A9J9HBB5_RHIWR</name>
<dbReference type="Proteomes" id="UP000001989">
    <property type="component" value="Chromosome"/>
</dbReference>
<dbReference type="SUPFAM" id="SSF56645">
    <property type="entry name" value="Acyl-CoA dehydrogenase NM domain-like"/>
    <property type="match status" value="1"/>
</dbReference>
<protein>
    <submittedName>
        <fullName evidence="8">Acyl-CoA dehydrogenase domain protein</fullName>
    </submittedName>
</protein>
<organism evidence="8 9">
    <name type="scientific">Rhizorhabdus wittichii (strain DSM 6014 / CCUG 31198 / JCM 15750 / NBRC 105917 / EY 4224 / RW1)</name>
    <name type="common">Sphingomonas wittichii</name>
    <dbReference type="NCBI Taxonomy" id="392499"/>
    <lineage>
        <taxon>Bacteria</taxon>
        <taxon>Pseudomonadati</taxon>
        <taxon>Pseudomonadota</taxon>
        <taxon>Alphaproteobacteria</taxon>
        <taxon>Sphingomonadales</taxon>
        <taxon>Sphingomonadaceae</taxon>
        <taxon>Rhizorhabdus</taxon>
    </lineage>
</organism>
<dbReference type="PANTHER" id="PTHR43884:SF20">
    <property type="entry name" value="ACYL-COA DEHYDROGENASE FADE28"/>
    <property type="match status" value="1"/>
</dbReference>
<keyword evidence="5" id="KW-0560">Oxidoreductase</keyword>
<gene>
    <name evidence="8" type="ordered locus">Swit_1992</name>
</gene>
<dbReference type="PANTHER" id="PTHR43884">
    <property type="entry name" value="ACYL-COA DEHYDROGENASE"/>
    <property type="match status" value="1"/>
</dbReference>
<dbReference type="OrthoDB" id="7328575at2"/>
<dbReference type="Pfam" id="PF02771">
    <property type="entry name" value="Acyl-CoA_dh_N"/>
    <property type="match status" value="1"/>
</dbReference>
<evidence type="ECO:0000313" key="9">
    <source>
        <dbReference type="Proteomes" id="UP000001989"/>
    </source>
</evidence>
<keyword evidence="9" id="KW-1185">Reference proteome</keyword>
<comment type="similarity">
    <text evidence="2">Belongs to the acyl-CoA dehydrogenase family.</text>
</comment>
<keyword evidence="3" id="KW-0285">Flavoprotein</keyword>
<dbReference type="CDD" id="cd00567">
    <property type="entry name" value="ACAD"/>
    <property type="match status" value="1"/>
</dbReference>
<evidence type="ECO:0000313" key="8">
    <source>
        <dbReference type="EMBL" id="ABQ68352.1"/>
    </source>
</evidence>
<dbReference type="Gene3D" id="1.20.140.10">
    <property type="entry name" value="Butyryl-CoA Dehydrogenase, subunit A, domain 3"/>
    <property type="match status" value="1"/>
</dbReference>
<dbReference type="Pfam" id="PF00441">
    <property type="entry name" value="Acyl-CoA_dh_1"/>
    <property type="match status" value="1"/>
</dbReference>
<evidence type="ECO:0000259" key="7">
    <source>
        <dbReference type="Pfam" id="PF02771"/>
    </source>
</evidence>
<dbReference type="Gene3D" id="1.10.540.10">
    <property type="entry name" value="Acyl-CoA dehydrogenase/oxidase, N-terminal domain"/>
    <property type="match status" value="1"/>
</dbReference>
<dbReference type="Gene3D" id="2.40.110.10">
    <property type="entry name" value="Butyryl-CoA Dehydrogenase, subunit A, domain 2"/>
    <property type="match status" value="1"/>
</dbReference>
<sequence length="366" mass="39134">MDFRFTEEQDMLRDGARRFVADKLDYAARGKQITTGEDRWSDFAELGWLMLAVPEAAGGLERPLEDIAIIAEELGRGIAREPFVCGGFLPARMLALAGAAEEALQALAAGERRYAVALHETSRRFSLDGLDTVASPQADGSYRLSGRKTLVLGGGEADRLIVAARTGEEGAPALFLVDADAEGVARKGYRTIDELNAVDVTFDGVALPAAALLAGSGTASAILDQALDEAIVLLCADALGCMDRAIEMTAEYLGIRKQFGQTLASFQVLQHGVADLFIEANDARSMVYRALAACAGDAEGRARAVSACKIKVMEAGRFVAGQAVHFHGGIGMTTEYPVGEHLRRILVAEQLFGNPQHHFERYMAAA</sequence>
<accession>A0A9J9HBB5</accession>
<evidence type="ECO:0000256" key="4">
    <source>
        <dbReference type="ARBA" id="ARBA00022827"/>
    </source>
</evidence>
<evidence type="ECO:0000256" key="2">
    <source>
        <dbReference type="ARBA" id="ARBA00009347"/>
    </source>
</evidence>
<dbReference type="InterPro" id="IPR037069">
    <property type="entry name" value="AcylCoA_DH/ox_N_sf"/>
</dbReference>